<sequence length="348" mass="37288">MSLLVLTAADVVKVVDAIDVEHLESLMSKVFTTISDSSTPVNLSPPRTTIPTKRHNVLFMPSRMQQVGTAIKVVSVPTGANSTGLPATTLVVDEMTGAVRAIVNARSLTALRNAAGSVLSTRLVGLKDPATIVAFGAGKQIETHLDLHIRAYPSIRQCTIVNRSDNARLSSLERYFTSRHPHVTIKCIAREDTADEEIESFVSDASMIICATSSTSPLFPSHWVRDGTHIILIGSYTPRMREVDTSLVLRACDTSRGGILLVDSKEACAKEAGELIDAGIGPDGIIEMGEMIRKREEYPRAPTTFGGVTMFKSVGVGLQDVAIAYATVDKALAMNPPVGAIIGQYDLA</sequence>
<dbReference type="Gene3D" id="3.40.50.720">
    <property type="entry name" value="NAD(P)-binding Rossmann-like Domain"/>
    <property type="match status" value="1"/>
</dbReference>
<keyword evidence="3" id="KW-1185">Reference proteome</keyword>
<proteinExistence type="inferred from homology"/>
<dbReference type="Gene3D" id="3.30.1780.10">
    <property type="entry name" value="ornithine cyclodeaminase, domain 1"/>
    <property type="match status" value="1"/>
</dbReference>
<protein>
    <submittedName>
        <fullName evidence="2">NAD(P)-binding protein</fullName>
    </submittedName>
</protein>
<evidence type="ECO:0000313" key="2">
    <source>
        <dbReference type="EMBL" id="KAF9487738.1"/>
    </source>
</evidence>
<name>A0A9P5ZIM1_PLEER</name>
<dbReference type="InterPro" id="IPR023401">
    <property type="entry name" value="ODC_N"/>
</dbReference>
<dbReference type="GO" id="GO:0005737">
    <property type="term" value="C:cytoplasm"/>
    <property type="evidence" value="ECO:0007669"/>
    <property type="project" value="TreeGrafter"/>
</dbReference>
<dbReference type="PANTHER" id="PTHR13812">
    <property type="entry name" value="KETIMINE REDUCTASE MU-CRYSTALLIN"/>
    <property type="match status" value="1"/>
</dbReference>
<dbReference type="PIRSF" id="PIRSF001439">
    <property type="entry name" value="CryM"/>
    <property type="match status" value="1"/>
</dbReference>
<dbReference type="PANTHER" id="PTHR13812:SF19">
    <property type="entry name" value="KETIMINE REDUCTASE MU-CRYSTALLIN"/>
    <property type="match status" value="1"/>
</dbReference>
<dbReference type="OrthoDB" id="41492at2759"/>
<reference evidence="2" key="1">
    <citation type="submission" date="2020-11" db="EMBL/GenBank/DDBJ databases">
        <authorList>
            <consortium name="DOE Joint Genome Institute"/>
            <person name="Ahrendt S."/>
            <person name="Riley R."/>
            <person name="Andreopoulos W."/>
            <person name="Labutti K."/>
            <person name="Pangilinan J."/>
            <person name="Ruiz-Duenas F.J."/>
            <person name="Barrasa J.M."/>
            <person name="Sanchez-Garcia M."/>
            <person name="Camarero S."/>
            <person name="Miyauchi S."/>
            <person name="Serrano A."/>
            <person name="Linde D."/>
            <person name="Babiker R."/>
            <person name="Drula E."/>
            <person name="Ayuso-Fernandez I."/>
            <person name="Pacheco R."/>
            <person name="Padilla G."/>
            <person name="Ferreira P."/>
            <person name="Barriuso J."/>
            <person name="Kellner H."/>
            <person name="Castanera R."/>
            <person name="Alfaro M."/>
            <person name="Ramirez L."/>
            <person name="Pisabarro A.G."/>
            <person name="Kuo A."/>
            <person name="Tritt A."/>
            <person name="Lipzen A."/>
            <person name="He G."/>
            <person name="Yan M."/>
            <person name="Ng V."/>
            <person name="Cullen D."/>
            <person name="Martin F."/>
            <person name="Rosso M.-N."/>
            <person name="Henrissat B."/>
            <person name="Hibbett D."/>
            <person name="Martinez A.T."/>
            <person name="Grigoriev I.V."/>
        </authorList>
    </citation>
    <scope>NUCLEOTIDE SEQUENCE</scope>
    <source>
        <strain evidence="2">ATCC 90797</strain>
    </source>
</reference>
<dbReference type="SUPFAM" id="SSF51735">
    <property type="entry name" value="NAD(P)-binding Rossmann-fold domains"/>
    <property type="match status" value="1"/>
</dbReference>
<evidence type="ECO:0000256" key="1">
    <source>
        <dbReference type="ARBA" id="ARBA00008903"/>
    </source>
</evidence>
<organism evidence="2 3">
    <name type="scientific">Pleurotus eryngii</name>
    <name type="common">Boletus of the steppes</name>
    <dbReference type="NCBI Taxonomy" id="5323"/>
    <lineage>
        <taxon>Eukaryota</taxon>
        <taxon>Fungi</taxon>
        <taxon>Dikarya</taxon>
        <taxon>Basidiomycota</taxon>
        <taxon>Agaricomycotina</taxon>
        <taxon>Agaricomycetes</taxon>
        <taxon>Agaricomycetidae</taxon>
        <taxon>Agaricales</taxon>
        <taxon>Pleurotineae</taxon>
        <taxon>Pleurotaceae</taxon>
        <taxon>Pleurotus</taxon>
    </lineage>
</organism>
<dbReference type="Pfam" id="PF02423">
    <property type="entry name" value="OCD_Mu_crystall"/>
    <property type="match status" value="1"/>
</dbReference>
<comment type="similarity">
    <text evidence="1">Belongs to the ornithine cyclodeaminase/mu-crystallin family.</text>
</comment>
<dbReference type="InterPro" id="IPR003462">
    <property type="entry name" value="ODC_Mu_crystall"/>
</dbReference>
<dbReference type="InterPro" id="IPR036291">
    <property type="entry name" value="NAD(P)-bd_dom_sf"/>
</dbReference>
<dbReference type="Proteomes" id="UP000807025">
    <property type="component" value="Unassembled WGS sequence"/>
</dbReference>
<dbReference type="AlphaFoldDB" id="A0A9P5ZIM1"/>
<accession>A0A9P5ZIM1</accession>
<comment type="caution">
    <text evidence="2">The sequence shown here is derived from an EMBL/GenBank/DDBJ whole genome shotgun (WGS) entry which is preliminary data.</text>
</comment>
<evidence type="ECO:0000313" key="3">
    <source>
        <dbReference type="Proteomes" id="UP000807025"/>
    </source>
</evidence>
<gene>
    <name evidence="2" type="ORF">BDN71DRAFT_1404368</name>
</gene>
<dbReference type="EMBL" id="MU154753">
    <property type="protein sequence ID" value="KAF9487738.1"/>
    <property type="molecule type" value="Genomic_DNA"/>
</dbReference>